<evidence type="ECO:0000256" key="2">
    <source>
        <dbReference type="SAM" id="SignalP"/>
    </source>
</evidence>
<reference evidence="4" key="1">
    <citation type="journal article" date="2023" name="Mol. Biol. Evol.">
        <title>Third-Generation Sequencing Reveals the Adaptive Role of the Epigenome in Three Deep-Sea Polychaetes.</title>
        <authorList>
            <person name="Perez M."/>
            <person name="Aroh O."/>
            <person name="Sun Y."/>
            <person name="Lan Y."/>
            <person name="Juniper S.K."/>
            <person name="Young C.R."/>
            <person name="Angers B."/>
            <person name="Qian P.Y."/>
        </authorList>
    </citation>
    <scope>NUCLEOTIDE SEQUENCE</scope>
    <source>
        <strain evidence="4">P08H-3</strain>
    </source>
</reference>
<feature type="domain" description="EGF-like" evidence="3">
    <location>
        <begin position="101"/>
        <end position="139"/>
    </location>
</feature>
<dbReference type="CDD" id="cd00053">
    <property type="entry name" value="EGF"/>
    <property type="match status" value="1"/>
</dbReference>
<dbReference type="SUPFAM" id="SSF57196">
    <property type="entry name" value="EGF/Laminin"/>
    <property type="match status" value="1"/>
</dbReference>
<keyword evidence="2" id="KW-0732">Signal</keyword>
<protein>
    <recommendedName>
        <fullName evidence="3">EGF-like domain-containing protein</fullName>
    </recommendedName>
</protein>
<organism evidence="4 5">
    <name type="scientific">Paralvinella palmiformis</name>
    <dbReference type="NCBI Taxonomy" id="53620"/>
    <lineage>
        <taxon>Eukaryota</taxon>
        <taxon>Metazoa</taxon>
        <taxon>Spiralia</taxon>
        <taxon>Lophotrochozoa</taxon>
        <taxon>Annelida</taxon>
        <taxon>Polychaeta</taxon>
        <taxon>Sedentaria</taxon>
        <taxon>Canalipalpata</taxon>
        <taxon>Terebellida</taxon>
        <taxon>Terebelliformia</taxon>
        <taxon>Alvinellidae</taxon>
        <taxon>Paralvinella</taxon>
    </lineage>
</organism>
<dbReference type="Pfam" id="PF00008">
    <property type="entry name" value="EGF"/>
    <property type="match status" value="1"/>
</dbReference>
<evidence type="ECO:0000313" key="5">
    <source>
        <dbReference type="Proteomes" id="UP001208570"/>
    </source>
</evidence>
<dbReference type="PROSITE" id="PS00022">
    <property type="entry name" value="EGF_1"/>
    <property type="match status" value="1"/>
</dbReference>
<evidence type="ECO:0000256" key="1">
    <source>
        <dbReference type="PROSITE-ProRule" id="PRU00076"/>
    </source>
</evidence>
<name>A0AAD9JA81_9ANNE</name>
<dbReference type="Gene3D" id="2.10.25.10">
    <property type="entry name" value="Laminin"/>
    <property type="match status" value="1"/>
</dbReference>
<keyword evidence="1" id="KW-0245">EGF-like domain</keyword>
<keyword evidence="1" id="KW-1015">Disulfide bond</keyword>
<evidence type="ECO:0000259" key="3">
    <source>
        <dbReference type="PROSITE" id="PS50026"/>
    </source>
</evidence>
<feature type="chain" id="PRO_5042087469" description="EGF-like domain-containing protein" evidence="2">
    <location>
        <begin position="21"/>
        <end position="248"/>
    </location>
</feature>
<gene>
    <name evidence="4" type="ORF">LSH36_485g00017</name>
</gene>
<feature type="disulfide bond" evidence="1">
    <location>
        <begin position="129"/>
        <end position="138"/>
    </location>
</feature>
<dbReference type="AlphaFoldDB" id="A0AAD9JA81"/>
<accession>A0AAD9JA81</accession>
<dbReference type="PROSITE" id="PS50026">
    <property type="entry name" value="EGF_3"/>
    <property type="match status" value="1"/>
</dbReference>
<keyword evidence="5" id="KW-1185">Reference proteome</keyword>
<dbReference type="Proteomes" id="UP001208570">
    <property type="component" value="Unassembled WGS sequence"/>
</dbReference>
<sequence>MLVIKDFVILLIVLTKTGCCQEIVPTHLMSTEKRPFDDDLVFTINTNTKAQCHYICIPNNECVAVIYRDPGFLCHGYKMMSEDEYLVQDEYGWHVTRTGKKENPCEANPALCKHGGTCRVVDDLPTCSCPPKYHGDVCQDKFNAGPTWYRTWLNELSRSFTIELLMATNLEYIPAGDKHTNKVSGISFKVFSDIEECLEFMDEHSSLHKADLMVYEGSAFHEVKNFSGHPQADVERTRTPVLSWLPLY</sequence>
<dbReference type="InterPro" id="IPR000742">
    <property type="entry name" value="EGF"/>
</dbReference>
<dbReference type="EMBL" id="JAODUP010000485">
    <property type="protein sequence ID" value="KAK2148740.1"/>
    <property type="molecule type" value="Genomic_DNA"/>
</dbReference>
<comment type="caution">
    <text evidence="4">The sequence shown here is derived from an EMBL/GenBank/DDBJ whole genome shotgun (WGS) entry which is preliminary data.</text>
</comment>
<feature type="signal peptide" evidence="2">
    <location>
        <begin position="1"/>
        <end position="20"/>
    </location>
</feature>
<proteinExistence type="predicted"/>
<comment type="caution">
    <text evidence="1">Lacks conserved residue(s) required for the propagation of feature annotation.</text>
</comment>
<evidence type="ECO:0000313" key="4">
    <source>
        <dbReference type="EMBL" id="KAK2148740.1"/>
    </source>
</evidence>
<dbReference type="SMART" id="SM00181">
    <property type="entry name" value="EGF"/>
    <property type="match status" value="1"/>
</dbReference>